<keyword evidence="4 11" id="KW-0028">Amino-acid biosynthesis</keyword>
<dbReference type="HAMAP" id="MF_03154">
    <property type="entry name" value="Salvage_MtnD_euk"/>
    <property type="match status" value="1"/>
</dbReference>
<gene>
    <name evidence="11" type="primary">ADI1</name>
    <name evidence="12" type="ORF">PAXINDRAFT_103775</name>
</gene>
<feature type="binding site" evidence="11">
    <location>
        <position position="132"/>
    </location>
    <ligand>
        <name>Ni(2+)</name>
        <dbReference type="ChEBI" id="CHEBI:49786"/>
        <note>for nickel-dependent acireductone dioxygenase activity</note>
    </ligand>
</feature>
<evidence type="ECO:0000256" key="7">
    <source>
        <dbReference type="ARBA" id="ARBA00023002"/>
    </source>
</evidence>
<evidence type="ECO:0000256" key="6">
    <source>
        <dbReference type="ARBA" id="ARBA00022964"/>
    </source>
</evidence>
<feature type="binding site" evidence="11">
    <location>
        <position position="86"/>
    </location>
    <ligand>
        <name>Ni(2+)</name>
        <dbReference type="ChEBI" id="CHEBI:49786"/>
        <note>for nickel-dependent acireductone dioxygenase activity</note>
    </ligand>
</feature>
<evidence type="ECO:0000313" key="12">
    <source>
        <dbReference type="EMBL" id="KIJ05473.1"/>
    </source>
</evidence>
<keyword evidence="8 11" id="KW-0408">Iron</keyword>
<dbReference type="GO" id="GO:0010309">
    <property type="term" value="F:acireductone dioxygenase [iron(II)-requiring] activity"/>
    <property type="evidence" value="ECO:0007669"/>
    <property type="project" value="UniProtKB-UniRule"/>
</dbReference>
<keyword evidence="10 11" id="KW-0539">Nucleus</keyword>
<dbReference type="GO" id="GO:0005506">
    <property type="term" value="F:iron ion binding"/>
    <property type="evidence" value="ECO:0007669"/>
    <property type="project" value="UniProtKB-UniRule"/>
</dbReference>
<reference evidence="13" key="2">
    <citation type="submission" date="2015-01" db="EMBL/GenBank/DDBJ databases">
        <title>Evolutionary Origins and Diversification of the Mycorrhizal Mutualists.</title>
        <authorList>
            <consortium name="DOE Joint Genome Institute"/>
            <consortium name="Mycorrhizal Genomics Consortium"/>
            <person name="Kohler A."/>
            <person name="Kuo A."/>
            <person name="Nagy L.G."/>
            <person name="Floudas D."/>
            <person name="Copeland A."/>
            <person name="Barry K.W."/>
            <person name="Cichocki N."/>
            <person name="Veneault-Fourrey C."/>
            <person name="LaButti K."/>
            <person name="Lindquist E.A."/>
            <person name="Lipzen A."/>
            <person name="Lundell T."/>
            <person name="Morin E."/>
            <person name="Murat C."/>
            <person name="Riley R."/>
            <person name="Ohm R."/>
            <person name="Sun H."/>
            <person name="Tunlid A."/>
            <person name="Henrissat B."/>
            <person name="Grigoriev I.V."/>
            <person name="Hibbett D.S."/>
            <person name="Martin F."/>
        </authorList>
    </citation>
    <scope>NUCLEOTIDE SEQUENCE [LARGE SCALE GENOMIC DNA]</scope>
    <source>
        <strain evidence="13">ATCC 200175</strain>
    </source>
</reference>
<reference evidence="12 13" key="1">
    <citation type="submission" date="2014-06" db="EMBL/GenBank/DDBJ databases">
        <authorList>
            <consortium name="DOE Joint Genome Institute"/>
            <person name="Kuo A."/>
            <person name="Kohler A."/>
            <person name="Nagy L.G."/>
            <person name="Floudas D."/>
            <person name="Copeland A."/>
            <person name="Barry K.W."/>
            <person name="Cichocki N."/>
            <person name="Veneault-Fourrey C."/>
            <person name="LaButti K."/>
            <person name="Lindquist E.A."/>
            <person name="Lipzen A."/>
            <person name="Lundell T."/>
            <person name="Morin E."/>
            <person name="Murat C."/>
            <person name="Sun H."/>
            <person name="Tunlid A."/>
            <person name="Henrissat B."/>
            <person name="Grigoriev I.V."/>
            <person name="Hibbett D.S."/>
            <person name="Martin F."/>
            <person name="Nordberg H.P."/>
            <person name="Cantor M.N."/>
            <person name="Hua S.X."/>
        </authorList>
    </citation>
    <scope>NUCLEOTIDE SEQUENCE [LARGE SCALE GENOMIC DNA]</scope>
    <source>
        <strain evidence="12 13">ATCC 200175</strain>
    </source>
</reference>
<keyword evidence="2 11" id="KW-0963">Cytoplasm</keyword>
<keyword evidence="6 11" id="KW-0223">Dioxygenase</keyword>
<comment type="similarity">
    <text evidence="11">Belongs to the acireductone dioxygenase (ARD) family.</text>
</comment>
<dbReference type="InterPro" id="IPR011051">
    <property type="entry name" value="RmlC_Cupin_sf"/>
</dbReference>
<dbReference type="FunFam" id="2.60.120.10:FF:000099">
    <property type="entry name" value="1,2-dihydroxy-3-keto-5-methylthiopentene dioxygenase"/>
    <property type="match status" value="1"/>
</dbReference>
<feature type="binding site" evidence="11">
    <location>
        <position position="92"/>
    </location>
    <ligand>
        <name>Ni(2+)</name>
        <dbReference type="ChEBI" id="CHEBI:49786"/>
        <note>for nickel-dependent acireductone dioxygenase activity</note>
    </ligand>
</feature>
<feature type="binding site" evidence="11">
    <location>
        <position position="92"/>
    </location>
    <ligand>
        <name>Fe(2+)</name>
        <dbReference type="ChEBI" id="CHEBI:29033"/>
        <note>for iron-dependent acireductone dioxygenase activity</note>
    </ligand>
</feature>
<dbReference type="EMBL" id="KN820956">
    <property type="protein sequence ID" value="KIJ05473.1"/>
    <property type="molecule type" value="Genomic_DNA"/>
</dbReference>
<dbReference type="Pfam" id="PF03079">
    <property type="entry name" value="ARD"/>
    <property type="match status" value="1"/>
</dbReference>
<evidence type="ECO:0000313" key="13">
    <source>
        <dbReference type="Proteomes" id="UP000053647"/>
    </source>
</evidence>
<evidence type="ECO:0000256" key="4">
    <source>
        <dbReference type="ARBA" id="ARBA00022605"/>
    </source>
</evidence>
<dbReference type="PANTHER" id="PTHR23418">
    <property type="entry name" value="ACIREDUCTONE DIOXYGENASE"/>
    <property type="match status" value="1"/>
</dbReference>
<comment type="catalytic activity">
    <reaction evidence="1 11">
        <text>1,2-dihydroxy-5-(methylsulfanyl)pent-1-en-3-one + O2 = 4-methylsulfanyl-2-oxobutanoate + formate + 2 H(+)</text>
        <dbReference type="Rhea" id="RHEA:24504"/>
        <dbReference type="ChEBI" id="CHEBI:15378"/>
        <dbReference type="ChEBI" id="CHEBI:15379"/>
        <dbReference type="ChEBI" id="CHEBI:15740"/>
        <dbReference type="ChEBI" id="CHEBI:16723"/>
        <dbReference type="ChEBI" id="CHEBI:49252"/>
        <dbReference type="EC" id="1.13.11.54"/>
    </reaction>
</comment>
<name>A0A0C9T1Q9_PAXIN</name>
<comment type="function">
    <text evidence="11">Catalyzes 2 different reactions between oxygen and the acireductone 1,2-dihydroxy-3-keto-5-methylthiopentene (DHK-MTPene) depending upon the metal bound in the active site. Fe-containing acireductone dioxygenase (Fe-ARD) produces formate and 2-keto-4-methylthiobutyrate (KMTB), the alpha-ketoacid precursor of methionine in the methionine recycle pathway. Ni-containing acireductone dioxygenase (Ni-ARD) produces methylthiopropionate, carbon monoxide and formate, and does not lie on the methionine recycle pathway.</text>
</comment>
<evidence type="ECO:0000256" key="10">
    <source>
        <dbReference type="ARBA" id="ARBA00023242"/>
    </source>
</evidence>
<feature type="binding site" evidence="11">
    <location>
        <position position="86"/>
    </location>
    <ligand>
        <name>Fe(2+)</name>
        <dbReference type="ChEBI" id="CHEBI:29033"/>
        <note>for iron-dependent acireductone dioxygenase activity</note>
    </ligand>
</feature>
<dbReference type="InterPro" id="IPR027496">
    <property type="entry name" value="ARD_euk"/>
</dbReference>
<dbReference type="AlphaFoldDB" id="A0A0C9T1Q9"/>
<keyword evidence="3 11" id="KW-0533">Nickel</keyword>
<feature type="binding site" evidence="11">
    <location>
        <position position="88"/>
    </location>
    <ligand>
        <name>Fe(2+)</name>
        <dbReference type="ChEBI" id="CHEBI:29033"/>
        <note>for iron-dependent acireductone dioxygenase activity</note>
    </ligand>
</feature>
<dbReference type="Gene3D" id="2.60.120.10">
    <property type="entry name" value="Jelly Rolls"/>
    <property type="match status" value="1"/>
</dbReference>
<dbReference type="CDD" id="cd02232">
    <property type="entry name" value="cupin_ARD"/>
    <property type="match status" value="1"/>
</dbReference>
<comment type="cofactor">
    <cofactor evidence="11">
        <name>Fe(2+)</name>
        <dbReference type="ChEBI" id="CHEBI:29033"/>
    </cofactor>
    <cofactor evidence="11">
        <name>Ni(2+)</name>
        <dbReference type="ChEBI" id="CHEBI:49786"/>
    </cofactor>
    <text evidence="11">Binds either 1 Fe or Ni cation per monomer. Iron-binding promotes an acireductone dioxygenase reaction producing 2-keto-4-methylthiobutyrate, while nickel-binding promotes an acireductone dioxygenase reaction producing 3-(methylsulfanyl)propanoate.</text>
</comment>
<protein>
    <recommendedName>
        <fullName evidence="11">Acireductone dioxygenase</fullName>
    </recommendedName>
    <alternativeName>
        <fullName evidence="11">Acireductone dioxygenase (Fe(2+)-requiring)</fullName>
        <shortName evidence="11">ARD'</shortName>
        <shortName evidence="11">Fe-ARD</shortName>
        <ecNumber evidence="11">1.13.11.54</ecNumber>
    </alternativeName>
    <alternativeName>
        <fullName evidence="11">Acireductone dioxygenase (Ni(2+)-requiring)</fullName>
        <shortName evidence="11">ARD</shortName>
        <shortName evidence="11">Ni-ARD</shortName>
        <ecNumber evidence="11">1.13.11.53</ecNumber>
    </alternativeName>
</protein>
<dbReference type="GO" id="GO:0016151">
    <property type="term" value="F:nickel cation binding"/>
    <property type="evidence" value="ECO:0007669"/>
    <property type="project" value="UniProtKB-UniRule"/>
</dbReference>
<dbReference type="InterPro" id="IPR014710">
    <property type="entry name" value="RmlC-like_jellyroll"/>
</dbReference>
<dbReference type="GO" id="GO:0010308">
    <property type="term" value="F:acireductone dioxygenase (Ni2+-requiring) activity"/>
    <property type="evidence" value="ECO:0007669"/>
    <property type="project" value="UniProtKB-UniRule"/>
</dbReference>
<comment type="subcellular location">
    <subcellularLocation>
        <location evidence="11">Cytoplasm</location>
    </subcellularLocation>
    <subcellularLocation>
        <location evidence="11">Nucleus</location>
    </subcellularLocation>
</comment>
<evidence type="ECO:0000256" key="8">
    <source>
        <dbReference type="ARBA" id="ARBA00023004"/>
    </source>
</evidence>
<evidence type="ECO:0000256" key="2">
    <source>
        <dbReference type="ARBA" id="ARBA00022490"/>
    </source>
</evidence>
<dbReference type="UniPathway" id="UPA00904">
    <property type="reaction ID" value="UER00878"/>
</dbReference>
<keyword evidence="7 11" id="KW-0560">Oxidoreductase</keyword>
<dbReference type="OrthoDB" id="1867259at2759"/>
<dbReference type="EC" id="1.13.11.54" evidence="11"/>
<organism evidence="12 13">
    <name type="scientific">Paxillus involutus ATCC 200175</name>
    <dbReference type="NCBI Taxonomy" id="664439"/>
    <lineage>
        <taxon>Eukaryota</taxon>
        <taxon>Fungi</taxon>
        <taxon>Dikarya</taxon>
        <taxon>Basidiomycota</taxon>
        <taxon>Agaricomycotina</taxon>
        <taxon>Agaricomycetes</taxon>
        <taxon>Agaricomycetidae</taxon>
        <taxon>Boletales</taxon>
        <taxon>Paxilineae</taxon>
        <taxon>Paxillaceae</taxon>
        <taxon>Paxillus</taxon>
    </lineage>
</organism>
<dbReference type="HOGENOM" id="CLU_090154_1_0_1"/>
<proteinExistence type="inferred from homology"/>
<sequence>MRAYYFDDLPGDPRLPHDSGKPVEDSVLESIGVFIWNIPVHADGTYPVILAMGAERGSNNHDVVTVTKESLGDQYDGMLKSFYEEHLHEHEEVRYILEGSGWFDVRDHATDSLVRIQLGVGDFMIAPAGIYHRFILDEKNMITAVRMFNDDPKWTPHVRGESTDANPYRVEYLNNIIVN</sequence>
<dbReference type="SUPFAM" id="SSF51182">
    <property type="entry name" value="RmlC-like cupins"/>
    <property type="match status" value="1"/>
</dbReference>
<keyword evidence="9 11" id="KW-0486">Methionine biosynthesis</keyword>
<dbReference type="InterPro" id="IPR004313">
    <property type="entry name" value="ARD"/>
</dbReference>
<keyword evidence="13" id="KW-1185">Reference proteome</keyword>
<evidence type="ECO:0000256" key="9">
    <source>
        <dbReference type="ARBA" id="ARBA00023167"/>
    </source>
</evidence>
<feature type="binding site" evidence="11">
    <location>
        <position position="88"/>
    </location>
    <ligand>
        <name>Ni(2+)</name>
        <dbReference type="ChEBI" id="CHEBI:49786"/>
        <note>for nickel-dependent acireductone dioxygenase activity</note>
    </ligand>
</feature>
<dbReference type="EC" id="1.13.11.53" evidence="11"/>
<dbReference type="Proteomes" id="UP000053647">
    <property type="component" value="Unassembled WGS sequence"/>
</dbReference>
<evidence type="ECO:0000256" key="11">
    <source>
        <dbReference type="HAMAP-Rule" id="MF_03154"/>
    </source>
</evidence>
<evidence type="ECO:0000256" key="1">
    <source>
        <dbReference type="ARBA" id="ARBA00000428"/>
    </source>
</evidence>
<dbReference type="PANTHER" id="PTHR23418:SF0">
    <property type="entry name" value="ACIREDUCTONE DIOXYGENASE"/>
    <property type="match status" value="1"/>
</dbReference>
<comment type="pathway">
    <text evidence="11">Amino-acid biosynthesis; L-methionine biosynthesis via salvage pathway; L-methionine from S-methyl-5-thio-alpha-D-ribose 1-phosphate: step 5/6.</text>
</comment>
<keyword evidence="5 11" id="KW-0479">Metal-binding</keyword>
<feature type="binding site" evidence="11">
    <location>
        <position position="132"/>
    </location>
    <ligand>
        <name>Fe(2+)</name>
        <dbReference type="ChEBI" id="CHEBI:29033"/>
        <note>for iron-dependent acireductone dioxygenase activity</note>
    </ligand>
</feature>
<dbReference type="GO" id="GO:0005634">
    <property type="term" value="C:nucleus"/>
    <property type="evidence" value="ECO:0007669"/>
    <property type="project" value="UniProtKB-SubCell"/>
</dbReference>
<comment type="catalytic activity">
    <reaction evidence="11">
        <text>1,2-dihydroxy-5-(methylsulfanyl)pent-1-en-3-one + O2 = 3-(methylsulfanyl)propanoate + CO + formate + 2 H(+)</text>
        <dbReference type="Rhea" id="RHEA:14161"/>
        <dbReference type="ChEBI" id="CHEBI:15378"/>
        <dbReference type="ChEBI" id="CHEBI:15379"/>
        <dbReference type="ChEBI" id="CHEBI:15740"/>
        <dbReference type="ChEBI" id="CHEBI:17245"/>
        <dbReference type="ChEBI" id="CHEBI:49016"/>
        <dbReference type="ChEBI" id="CHEBI:49252"/>
        <dbReference type="EC" id="1.13.11.53"/>
    </reaction>
</comment>
<accession>A0A0C9T1Q9</accession>
<dbReference type="GO" id="GO:0019509">
    <property type="term" value="P:L-methionine salvage from methylthioadenosine"/>
    <property type="evidence" value="ECO:0007669"/>
    <property type="project" value="UniProtKB-UniRule"/>
</dbReference>
<dbReference type="GO" id="GO:0005737">
    <property type="term" value="C:cytoplasm"/>
    <property type="evidence" value="ECO:0007669"/>
    <property type="project" value="UniProtKB-SubCell"/>
</dbReference>
<evidence type="ECO:0000256" key="3">
    <source>
        <dbReference type="ARBA" id="ARBA00022596"/>
    </source>
</evidence>
<evidence type="ECO:0000256" key="5">
    <source>
        <dbReference type="ARBA" id="ARBA00022723"/>
    </source>
</evidence>